<dbReference type="PANTHER" id="PTHR47972">
    <property type="entry name" value="KINESIN-LIKE PROTEIN KLP-3"/>
    <property type="match status" value="1"/>
</dbReference>
<dbReference type="GO" id="GO:0008017">
    <property type="term" value="F:microtubule binding"/>
    <property type="evidence" value="ECO:0007669"/>
    <property type="project" value="InterPro"/>
</dbReference>
<sequence>GNPVVGAKDPVVSSYEEAVDTYNLALSLRKSGSTKWNLQSSRSHLMVAVRVMDSVQERGKDGVTQTKEKLFCCASLFDLAGSEEHDPDGSKQRNREVGGFV</sequence>
<dbReference type="GO" id="GO:0007018">
    <property type="term" value="P:microtubule-based movement"/>
    <property type="evidence" value="ECO:0007669"/>
    <property type="project" value="InterPro"/>
</dbReference>
<dbReference type="Proteomes" id="UP000265618">
    <property type="component" value="Unassembled WGS sequence"/>
</dbReference>
<dbReference type="GO" id="GO:0015630">
    <property type="term" value="C:microtubule cytoskeleton"/>
    <property type="evidence" value="ECO:0007669"/>
    <property type="project" value="TreeGrafter"/>
</dbReference>
<gene>
    <name evidence="4" type="ORF">KIPB_016002</name>
</gene>
<accession>A0A9K3GQJ3</accession>
<dbReference type="InterPro" id="IPR036961">
    <property type="entry name" value="Kinesin_motor_dom_sf"/>
</dbReference>
<dbReference type="InterPro" id="IPR027417">
    <property type="entry name" value="P-loop_NTPase"/>
</dbReference>
<proteinExistence type="inferred from homology"/>
<evidence type="ECO:0000256" key="2">
    <source>
        <dbReference type="SAM" id="MobiDB-lite"/>
    </source>
</evidence>
<evidence type="ECO:0000313" key="5">
    <source>
        <dbReference type="Proteomes" id="UP000265618"/>
    </source>
</evidence>
<dbReference type="AlphaFoldDB" id="A0A9K3GQJ3"/>
<organism evidence="4 5">
    <name type="scientific">Kipferlia bialata</name>
    <dbReference type="NCBI Taxonomy" id="797122"/>
    <lineage>
        <taxon>Eukaryota</taxon>
        <taxon>Metamonada</taxon>
        <taxon>Carpediemonas-like organisms</taxon>
        <taxon>Kipferlia</taxon>
    </lineage>
</organism>
<comment type="caution">
    <text evidence="1">Lacks conserved residue(s) required for the propagation of feature annotation.</text>
</comment>
<feature type="region of interest" description="Disordered" evidence="2">
    <location>
        <begin position="80"/>
        <end position="101"/>
    </location>
</feature>
<feature type="domain" description="Kinesin motor" evidence="3">
    <location>
        <begin position="1"/>
        <end position="101"/>
    </location>
</feature>
<evidence type="ECO:0000259" key="3">
    <source>
        <dbReference type="PROSITE" id="PS50067"/>
    </source>
</evidence>
<evidence type="ECO:0000313" key="4">
    <source>
        <dbReference type="EMBL" id="GIQ92309.1"/>
    </source>
</evidence>
<reference evidence="4 5" key="1">
    <citation type="journal article" date="2018" name="PLoS ONE">
        <title>The draft genome of Kipferlia bialata reveals reductive genome evolution in fornicate parasites.</title>
        <authorList>
            <person name="Tanifuji G."/>
            <person name="Takabayashi S."/>
            <person name="Kume K."/>
            <person name="Takagi M."/>
            <person name="Nakayama T."/>
            <person name="Kamikawa R."/>
            <person name="Inagaki Y."/>
            <person name="Hashimoto T."/>
        </authorList>
    </citation>
    <scope>NUCLEOTIDE SEQUENCE [LARGE SCALE GENOMIC DNA]</scope>
    <source>
        <strain evidence="4">NY0173</strain>
    </source>
</reference>
<dbReference type="Pfam" id="PF00225">
    <property type="entry name" value="Kinesin"/>
    <property type="match status" value="1"/>
</dbReference>
<dbReference type="OrthoDB" id="2403182at2759"/>
<name>A0A9K3GQJ3_9EUKA</name>
<dbReference type="PANTHER" id="PTHR47972:SF28">
    <property type="entry name" value="KINESIN-LIKE PROTEIN KLP-3"/>
    <property type="match status" value="1"/>
</dbReference>
<dbReference type="InterPro" id="IPR001752">
    <property type="entry name" value="Kinesin_motor_dom"/>
</dbReference>
<dbReference type="SUPFAM" id="SSF52540">
    <property type="entry name" value="P-loop containing nucleoside triphosphate hydrolases"/>
    <property type="match status" value="1"/>
</dbReference>
<feature type="compositionally biased region" description="Basic and acidic residues" evidence="2">
    <location>
        <begin position="82"/>
        <end position="101"/>
    </location>
</feature>
<keyword evidence="5" id="KW-1185">Reference proteome</keyword>
<dbReference type="GO" id="GO:0003777">
    <property type="term" value="F:microtubule motor activity"/>
    <property type="evidence" value="ECO:0007669"/>
    <property type="project" value="InterPro"/>
</dbReference>
<comment type="caution">
    <text evidence="4">The sequence shown here is derived from an EMBL/GenBank/DDBJ whole genome shotgun (WGS) entry which is preliminary data.</text>
</comment>
<comment type="similarity">
    <text evidence="1">Belongs to the TRAFAC class myosin-kinesin ATPase superfamily. Kinesin family.</text>
</comment>
<protein>
    <recommendedName>
        <fullName evidence="3">Kinesin motor domain-containing protein</fullName>
    </recommendedName>
</protein>
<dbReference type="PRINTS" id="PR00380">
    <property type="entry name" value="KINESINHEAVY"/>
</dbReference>
<dbReference type="PROSITE" id="PS50067">
    <property type="entry name" value="KINESIN_MOTOR_2"/>
    <property type="match status" value="1"/>
</dbReference>
<dbReference type="EMBL" id="BDIP01009406">
    <property type="protein sequence ID" value="GIQ92309.1"/>
    <property type="molecule type" value="Genomic_DNA"/>
</dbReference>
<dbReference type="InterPro" id="IPR027640">
    <property type="entry name" value="Kinesin-like_fam"/>
</dbReference>
<evidence type="ECO:0000256" key="1">
    <source>
        <dbReference type="PROSITE-ProRule" id="PRU00283"/>
    </source>
</evidence>
<feature type="non-terminal residue" evidence="4">
    <location>
        <position position="101"/>
    </location>
</feature>
<dbReference type="GO" id="GO:0005524">
    <property type="term" value="F:ATP binding"/>
    <property type="evidence" value="ECO:0007669"/>
    <property type="project" value="InterPro"/>
</dbReference>
<dbReference type="Gene3D" id="3.40.850.10">
    <property type="entry name" value="Kinesin motor domain"/>
    <property type="match status" value="1"/>
</dbReference>